<keyword evidence="9" id="KW-1185">Reference proteome</keyword>
<evidence type="ECO:0000259" key="6">
    <source>
        <dbReference type="Pfam" id="PF05175"/>
    </source>
</evidence>
<dbReference type="PROSITE" id="PS00092">
    <property type="entry name" value="N6_MTASE"/>
    <property type="match status" value="1"/>
</dbReference>
<dbReference type="HAMAP" id="MF_02126">
    <property type="entry name" value="RF_methyltr_PrmC"/>
    <property type="match status" value="1"/>
</dbReference>
<comment type="caution">
    <text evidence="8">The sequence shown here is derived from an EMBL/GenBank/DDBJ whole genome shotgun (WGS) entry which is preliminary data.</text>
</comment>
<feature type="binding site" evidence="5">
    <location>
        <position position="140"/>
    </location>
    <ligand>
        <name>S-adenosyl-L-methionine</name>
        <dbReference type="ChEBI" id="CHEBI:59789"/>
    </ligand>
</feature>
<dbReference type="EMBL" id="JACOFU010000009">
    <property type="protein sequence ID" value="MBC3833344.1"/>
    <property type="molecule type" value="Genomic_DNA"/>
</dbReference>
<dbReference type="InterPro" id="IPR040758">
    <property type="entry name" value="PrmC_N"/>
</dbReference>
<dbReference type="InterPro" id="IPR002052">
    <property type="entry name" value="DNA_methylase_N6_adenine_CS"/>
</dbReference>
<dbReference type="InterPro" id="IPR007848">
    <property type="entry name" value="Small_mtfrase_dom"/>
</dbReference>
<dbReference type="Pfam" id="PF17827">
    <property type="entry name" value="PrmC_N"/>
    <property type="match status" value="1"/>
</dbReference>
<proteinExistence type="inferred from homology"/>
<dbReference type="Proteomes" id="UP000643610">
    <property type="component" value="Unassembled WGS sequence"/>
</dbReference>
<dbReference type="InterPro" id="IPR029063">
    <property type="entry name" value="SAM-dependent_MTases_sf"/>
</dbReference>
<comment type="similarity">
    <text evidence="5">Belongs to the protein N5-glutamine methyltransferase family. PrmC subfamily.</text>
</comment>
<dbReference type="PANTHER" id="PTHR18895:SF74">
    <property type="entry name" value="MTRF1L RELEASE FACTOR GLUTAMINE METHYLTRANSFERASE"/>
    <property type="match status" value="1"/>
</dbReference>
<dbReference type="NCBIfam" id="TIGR03534">
    <property type="entry name" value="RF_mod_PrmC"/>
    <property type="match status" value="1"/>
</dbReference>
<evidence type="ECO:0000313" key="9">
    <source>
        <dbReference type="Proteomes" id="UP000643610"/>
    </source>
</evidence>
<evidence type="ECO:0000313" key="8">
    <source>
        <dbReference type="EMBL" id="MBC3833344.1"/>
    </source>
</evidence>
<name>A0ABR6XV51_9BURK</name>
<protein>
    <recommendedName>
        <fullName evidence="5">Release factor glutamine methyltransferase</fullName>
        <shortName evidence="5">RF MTase</shortName>
        <ecNumber evidence="5">2.1.1.297</ecNumber>
    </recommendedName>
    <alternativeName>
        <fullName evidence="5">N5-glutamine methyltransferase PrmC</fullName>
    </alternativeName>
    <alternativeName>
        <fullName evidence="5">Protein-(glutamine-N5) MTase PrmC</fullName>
    </alternativeName>
    <alternativeName>
        <fullName evidence="5">Protein-glutamine N-methyltransferase PrmC</fullName>
    </alternativeName>
</protein>
<dbReference type="CDD" id="cd02440">
    <property type="entry name" value="AdoMet_MTases"/>
    <property type="match status" value="1"/>
</dbReference>
<evidence type="ECO:0000259" key="7">
    <source>
        <dbReference type="Pfam" id="PF17827"/>
    </source>
</evidence>
<feature type="domain" description="Release factor glutamine methyltransferase N-terminal" evidence="7">
    <location>
        <begin position="18"/>
        <end position="74"/>
    </location>
</feature>
<keyword evidence="1 5" id="KW-0489">Methyltransferase</keyword>
<dbReference type="RefSeq" id="WP_186892392.1">
    <property type="nucleotide sequence ID" value="NZ_JACOFU010000009.1"/>
</dbReference>
<dbReference type="NCBIfam" id="TIGR00536">
    <property type="entry name" value="hemK_fam"/>
    <property type="match status" value="1"/>
</dbReference>
<feature type="binding site" evidence="5">
    <location>
        <position position="185"/>
    </location>
    <ligand>
        <name>S-adenosyl-L-methionine</name>
        <dbReference type="ChEBI" id="CHEBI:59789"/>
    </ligand>
</feature>
<dbReference type="InterPro" id="IPR004556">
    <property type="entry name" value="HemK-like"/>
</dbReference>
<feature type="domain" description="Methyltransferase small" evidence="6">
    <location>
        <begin position="96"/>
        <end position="193"/>
    </location>
</feature>
<feature type="binding site" evidence="5">
    <location>
        <begin position="185"/>
        <end position="188"/>
    </location>
    <ligand>
        <name>substrate</name>
    </ligand>
</feature>
<keyword evidence="3 5" id="KW-0949">S-adenosyl-L-methionine</keyword>
<dbReference type="SUPFAM" id="SSF53335">
    <property type="entry name" value="S-adenosyl-L-methionine-dependent methyltransferases"/>
    <property type="match status" value="1"/>
</dbReference>
<comment type="catalytic activity">
    <reaction evidence="4 5">
        <text>L-glutaminyl-[peptide chain release factor] + S-adenosyl-L-methionine = N(5)-methyl-L-glutaminyl-[peptide chain release factor] + S-adenosyl-L-homocysteine + H(+)</text>
        <dbReference type="Rhea" id="RHEA:42896"/>
        <dbReference type="Rhea" id="RHEA-COMP:10271"/>
        <dbReference type="Rhea" id="RHEA-COMP:10272"/>
        <dbReference type="ChEBI" id="CHEBI:15378"/>
        <dbReference type="ChEBI" id="CHEBI:30011"/>
        <dbReference type="ChEBI" id="CHEBI:57856"/>
        <dbReference type="ChEBI" id="CHEBI:59789"/>
        <dbReference type="ChEBI" id="CHEBI:61891"/>
        <dbReference type="EC" id="2.1.1.297"/>
    </reaction>
</comment>
<evidence type="ECO:0000256" key="2">
    <source>
        <dbReference type="ARBA" id="ARBA00022679"/>
    </source>
</evidence>
<feature type="binding site" evidence="5">
    <location>
        <position position="170"/>
    </location>
    <ligand>
        <name>S-adenosyl-L-methionine</name>
        <dbReference type="ChEBI" id="CHEBI:59789"/>
    </ligand>
</feature>
<dbReference type="Gene3D" id="1.10.8.10">
    <property type="entry name" value="DNA helicase RuvA subunit, C-terminal domain"/>
    <property type="match status" value="1"/>
</dbReference>
<dbReference type="GO" id="GO:0102559">
    <property type="term" value="F:peptide chain release factor N(5)-glutamine methyltransferase activity"/>
    <property type="evidence" value="ECO:0007669"/>
    <property type="project" value="UniProtKB-EC"/>
</dbReference>
<dbReference type="Gene3D" id="3.40.50.150">
    <property type="entry name" value="Vaccinia Virus protein VP39"/>
    <property type="match status" value="1"/>
</dbReference>
<evidence type="ECO:0000256" key="4">
    <source>
        <dbReference type="ARBA" id="ARBA00048391"/>
    </source>
</evidence>
<sequence>MDKWFSVDDNIAACQQKSPLEALETRMLLCHVGEFSRVQLITQSDRHLSAEQLVELNSLVQRRLDGEPLAYLLGEREFYGLSFKVSPAVLIPRPDTELLVELALQHTPPNANLLDMGTGSGAIAISIAAQRNDLHVCACDISTAALAIAKINADRLLAHRSAINFYESDWYQDIPPQLFHTIVSNPPYIVKDDEHLSQGDLRFEPINALTDHADGLSAYRKIIADAPNYLVKGAWLLMEHGYHQSQDVQILLSERGFDQVQSWQDLAGIWRVSGGQWMGDGHQ</sequence>
<comment type="function">
    <text evidence="5">Methylates the class 1 translation termination release factors RF1/PrfA and RF2/PrfB on the glutamine residue of the universally conserved GGQ motif.</text>
</comment>
<organism evidence="8 9">
    <name type="scientific">Undibacterium amnicola</name>
    <dbReference type="NCBI Taxonomy" id="1834038"/>
    <lineage>
        <taxon>Bacteria</taxon>
        <taxon>Pseudomonadati</taxon>
        <taxon>Pseudomonadota</taxon>
        <taxon>Betaproteobacteria</taxon>
        <taxon>Burkholderiales</taxon>
        <taxon>Oxalobacteraceae</taxon>
        <taxon>Undibacterium</taxon>
    </lineage>
</organism>
<evidence type="ECO:0000256" key="1">
    <source>
        <dbReference type="ARBA" id="ARBA00022603"/>
    </source>
</evidence>
<feature type="binding site" evidence="5">
    <location>
        <begin position="117"/>
        <end position="121"/>
    </location>
    <ligand>
        <name>S-adenosyl-L-methionine</name>
        <dbReference type="ChEBI" id="CHEBI:59789"/>
    </ligand>
</feature>
<dbReference type="PANTHER" id="PTHR18895">
    <property type="entry name" value="HEMK METHYLTRANSFERASE"/>
    <property type="match status" value="1"/>
</dbReference>
<dbReference type="EC" id="2.1.1.297" evidence="5"/>
<dbReference type="Pfam" id="PF05175">
    <property type="entry name" value="MTS"/>
    <property type="match status" value="1"/>
</dbReference>
<gene>
    <name evidence="5 8" type="primary">prmC</name>
    <name evidence="8" type="ORF">H8K33_17670</name>
</gene>
<evidence type="ECO:0000256" key="5">
    <source>
        <dbReference type="HAMAP-Rule" id="MF_02126"/>
    </source>
</evidence>
<dbReference type="InterPro" id="IPR050320">
    <property type="entry name" value="N5-glutamine_MTase"/>
</dbReference>
<reference evidence="8 9" key="1">
    <citation type="submission" date="2020-08" db="EMBL/GenBank/DDBJ databases">
        <title>Novel species isolated from subtropical streams in China.</title>
        <authorList>
            <person name="Lu H."/>
        </authorList>
    </citation>
    <scope>NUCLEOTIDE SEQUENCE [LARGE SCALE GENOMIC DNA]</scope>
    <source>
        <strain evidence="8 9">KCTC 52442</strain>
    </source>
</reference>
<keyword evidence="2 5" id="KW-0808">Transferase</keyword>
<accession>A0ABR6XV51</accession>
<evidence type="ECO:0000256" key="3">
    <source>
        <dbReference type="ARBA" id="ARBA00022691"/>
    </source>
</evidence>
<dbReference type="GO" id="GO:0032259">
    <property type="term" value="P:methylation"/>
    <property type="evidence" value="ECO:0007669"/>
    <property type="project" value="UniProtKB-KW"/>
</dbReference>
<dbReference type="InterPro" id="IPR019874">
    <property type="entry name" value="RF_methyltr_PrmC"/>
</dbReference>